<proteinExistence type="predicted"/>
<sequence>MKNWRNAKDYLFDRVGNSYETTDGMLANLPNADEYGSHELMHLPPAPRRSRDREDFLIRKENILNVHVEQSIPSCEDFQNITVEISERQKYNSPGDSVIYCLNHK</sequence>
<dbReference type="Proteomes" id="UP000186922">
    <property type="component" value="Unassembled WGS sequence"/>
</dbReference>
<protein>
    <submittedName>
        <fullName evidence="1">Uncharacterized protein</fullName>
    </submittedName>
</protein>
<evidence type="ECO:0000313" key="1">
    <source>
        <dbReference type="EMBL" id="GAV02462.1"/>
    </source>
</evidence>
<comment type="caution">
    <text evidence="1">The sequence shown here is derived from an EMBL/GenBank/DDBJ whole genome shotgun (WGS) entry which is preliminary data.</text>
</comment>
<keyword evidence="2" id="KW-1185">Reference proteome</keyword>
<reference evidence="1 2" key="1">
    <citation type="journal article" date="2016" name="Nat. Commun.">
        <title>Extremotolerant tardigrade genome and improved radiotolerance of human cultured cells by tardigrade-unique protein.</title>
        <authorList>
            <person name="Hashimoto T."/>
            <person name="Horikawa D.D."/>
            <person name="Saito Y."/>
            <person name="Kuwahara H."/>
            <person name="Kozuka-Hata H."/>
            <person name="Shin-I T."/>
            <person name="Minakuchi Y."/>
            <person name="Ohishi K."/>
            <person name="Motoyama A."/>
            <person name="Aizu T."/>
            <person name="Enomoto A."/>
            <person name="Kondo K."/>
            <person name="Tanaka S."/>
            <person name="Hara Y."/>
            <person name="Koshikawa S."/>
            <person name="Sagara H."/>
            <person name="Miura T."/>
            <person name="Yokobori S."/>
            <person name="Miyagawa K."/>
            <person name="Suzuki Y."/>
            <person name="Kubo T."/>
            <person name="Oyama M."/>
            <person name="Kohara Y."/>
            <person name="Fujiyama A."/>
            <person name="Arakawa K."/>
            <person name="Katayama T."/>
            <person name="Toyoda A."/>
            <person name="Kunieda T."/>
        </authorList>
    </citation>
    <scope>NUCLEOTIDE SEQUENCE [LARGE SCALE GENOMIC DNA]</scope>
    <source>
        <strain evidence="1 2">YOKOZUNA-1</strain>
    </source>
</reference>
<gene>
    <name evidence="1" type="primary">RvY_13025-1</name>
    <name evidence="1" type="synonym">RvY_13025.1</name>
    <name evidence="1" type="ORF">RvY_13025</name>
</gene>
<organism evidence="1 2">
    <name type="scientific">Ramazzottius varieornatus</name>
    <name type="common">Water bear</name>
    <name type="synonym">Tardigrade</name>
    <dbReference type="NCBI Taxonomy" id="947166"/>
    <lineage>
        <taxon>Eukaryota</taxon>
        <taxon>Metazoa</taxon>
        <taxon>Ecdysozoa</taxon>
        <taxon>Tardigrada</taxon>
        <taxon>Eutardigrada</taxon>
        <taxon>Parachela</taxon>
        <taxon>Hypsibioidea</taxon>
        <taxon>Ramazzottiidae</taxon>
        <taxon>Ramazzottius</taxon>
    </lineage>
</organism>
<accession>A0A1D1VLG6</accession>
<dbReference type="EMBL" id="BDGG01000008">
    <property type="protein sequence ID" value="GAV02462.1"/>
    <property type="molecule type" value="Genomic_DNA"/>
</dbReference>
<evidence type="ECO:0000313" key="2">
    <source>
        <dbReference type="Proteomes" id="UP000186922"/>
    </source>
</evidence>
<name>A0A1D1VLG6_RAMVA</name>
<dbReference type="AlphaFoldDB" id="A0A1D1VLG6"/>